<sequence length="23" mass="2882">EWQKRAEELKVEEFVKISNELYN</sequence>
<gene>
    <name evidence="1" type="ORF">LCGC14_2058720</name>
</gene>
<name>A0A0F9ELQ2_9ZZZZ</name>
<protein>
    <submittedName>
        <fullName evidence="1">Uncharacterized protein</fullName>
    </submittedName>
</protein>
<dbReference type="EMBL" id="LAZR01024463">
    <property type="protein sequence ID" value="KKL75058.1"/>
    <property type="molecule type" value="Genomic_DNA"/>
</dbReference>
<proteinExistence type="predicted"/>
<organism evidence="1">
    <name type="scientific">marine sediment metagenome</name>
    <dbReference type="NCBI Taxonomy" id="412755"/>
    <lineage>
        <taxon>unclassified sequences</taxon>
        <taxon>metagenomes</taxon>
        <taxon>ecological metagenomes</taxon>
    </lineage>
</organism>
<accession>A0A0F9ELQ2</accession>
<feature type="non-terminal residue" evidence="1">
    <location>
        <position position="1"/>
    </location>
</feature>
<comment type="caution">
    <text evidence="1">The sequence shown here is derived from an EMBL/GenBank/DDBJ whole genome shotgun (WGS) entry which is preliminary data.</text>
</comment>
<evidence type="ECO:0000313" key="1">
    <source>
        <dbReference type="EMBL" id="KKL75058.1"/>
    </source>
</evidence>
<dbReference type="AlphaFoldDB" id="A0A0F9ELQ2"/>
<reference evidence="1" key="1">
    <citation type="journal article" date="2015" name="Nature">
        <title>Complex archaea that bridge the gap between prokaryotes and eukaryotes.</title>
        <authorList>
            <person name="Spang A."/>
            <person name="Saw J.H."/>
            <person name="Jorgensen S.L."/>
            <person name="Zaremba-Niedzwiedzka K."/>
            <person name="Martijn J."/>
            <person name="Lind A.E."/>
            <person name="van Eijk R."/>
            <person name="Schleper C."/>
            <person name="Guy L."/>
            <person name="Ettema T.J."/>
        </authorList>
    </citation>
    <scope>NUCLEOTIDE SEQUENCE</scope>
</reference>